<protein>
    <submittedName>
        <fullName evidence="1">Uncharacterized protein</fullName>
    </submittedName>
</protein>
<proteinExistence type="predicted"/>
<evidence type="ECO:0000313" key="2">
    <source>
        <dbReference type="Proteomes" id="UP000189857"/>
    </source>
</evidence>
<reference evidence="1 2" key="1">
    <citation type="submission" date="2017-02" db="EMBL/GenBank/DDBJ databases">
        <authorList>
            <person name="Peterson S.W."/>
        </authorList>
    </citation>
    <scope>NUCLEOTIDE SEQUENCE [LARGE SCALE GENOMIC DNA]</scope>
    <source>
        <strain evidence="1 2">ATCC 17233</strain>
    </source>
</reference>
<name>A0A1T4Q4T5_9FIRM</name>
<gene>
    <name evidence="1" type="ORF">SAMN02745110_02251</name>
</gene>
<dbReference type="EMBL" id="FUXA01000016">
    <property type="protein sequence ID" value="SJZ98541.1"/>
    <property type="molecule type" value="Genomic_DNA"/>
</dbReference>
<evidence type="ECO:0000313" key="1">
    <source>
        <dbReference type="EMBL" id="SJZ98541.1"/>
    </source>
</evidence>
<dbReference type="Proteomes" id="UP000189857">
    <property type="component" value="Unassembled WGS sequence"/>
</dbReference>
<keyword evidence="2" id="KW-1185">Reference proteome</keyword>
<dbReference type="AlphaFoldDB" id="A0A1T4Q4T5"/>
<organism evidence="1 2">
    <name type="scientific">Eubacterium ruminantium</name>
    <dbReference type="NCBI Taxonomy" id="42322"/>
    <lineage>
        <taxon>Bacteria</taxon>
        <taxon>Bacillati</taxon>
        <taxon>Bacillota</taxon>
        <taxon>Clostridia</taxon>
        <taxon>Eubacteriales</taxon>
        <taxon>Eubacteriaceae</taxon>
        <taxon>Eubacterium</taxon>
    </lineage>
</organism>
<accession>A0A1T4Q4T5</accession>
<sequence length="53" mass="6464">MVEVTKSEVNFLEGKGCRWHEEIFSTVNRRHYYAVEIPWVINYLQKYRKEVTS</sequence>